<evidence type="ECO:0000259" key="8">
    <source>
        <dbReference type="Pfam" id="PF13359"/>
    </source>
</evidence>
<keyword evidence="6" id="KW-0378">Hydrolase</keyword>
<evidence type="ECO:0000259" key="9">
    <source>
        <dbReference type="Pfam" id="PF26138"/>
    </source>
</evidence>
<dbReference type="InterPro" id="IPR027806">
    <property type="entry name" value="HARBI1_dom"/>
</dbReference>
<feature type="domain" description="DDE Tnp4" evidence="8">
    <location>
        <begin position="181"/>
        <end position="305"/>
    </location>
</feature>
<protein>
    <recommendedName>
        <fullName evidence="12">DDE Tnp4 domain-containing protein</fullName>
    </recommendedName>
</protein>
<dbReference type="Pfam" id="PF26138">
    <property type="entry name" value="DUF8040"/>
    <property type="match status" value="1"/>
</dbReference>
<evidence type="ECO:0000256" key="2">
    <source>
        <dbReference type="ARBA" id="ARBA00004123"/>
    </source>
</evidence>
<sequence length="305" mass="35717">MSRKNLTNLPLVAAKESKHEEKARELLQPFFATHSTLASEQHYRKYYLKSESYFTVDGREAHLRNIIFRNDTTCVSQLRMNRSTFAKLCDLLRNIDKLKDTRHVTVEKMTAKFLHILAYHVKNRVIINKFMQSSETISRYFNLVLNGVIRLQSHLHKQPEAVSENSTDGRWKWFKNCLRALDGTYVSVTVPEVDKPRYRTRKNDIETNVLGVCSQYMQFIFVLPGWEGSAADSRVLRDAISRRHDLKVPRGFYYLVDAGYPNREGFLAPYRGQRYHLNDWRTGHQPTTPQEFFNIKHSSAKNVIE</sequence>
<dbReference type="GO" id="GO:0046872">
    <property type="term" value="F:metal ion binding"/>
    <property type="evidence" value="ECO:0007669"/>
    <property type="project" value="UniProtKB-KW"/>
</dbReference>
<dbReference type="InterPro" id="IPR045249">
    <property type="entry name" value="HARBI1-like"/>
</dbReference>
<reference evidence="10 11" key="1">
    <citation type="journal article" date="2024" name="Plant J.">
        <title>Genome sequences and population genomics reveal climatic adaptation and genomic divergence between two closely related sweetgum species.</title>
        <authorList>
            <person name="Xu W.Q."/>
            <person name="Ren C.Q."/>
            <person name="Zhang X.Y."/>
            <person name="Comes H.P."/>
            <person name="Liu X.H."/>
            <person name="Li Y.G."/>
            <person name="Kettle C.J."/>
            <person name="Jalonen R."/>
            <person name="Gaisberger H."/>
            <person name="Ma Y.Z."/>
            <person name="Qiu Y.X."/>
        </authorList>
    </citation>
    <scope>NUCLEOTIDE SEQUENCE [LARGE SCALE GENOMIC DNA]</scope>
    <source>
        <strain evidence="10">Hangzhou</strain>
    </source>
</reference>
<evidence type="ECO:0000256" key="4">
    <source>
        <dbReference type="ARBA" id="ARBA00022722"/>
    </source>
</evidence>
<accession>A0AAP0RAL6</accession>
<gene>
    <name evidence="10" type="ORF">L1049_018848</name>
</gene>
<keyword evidence="11" id="KW-1185">Reference proteome</keyword>
<comment type="caution">
    <text evidence="10">The sequence shown here is derived from an EMBL/GenBank/DDBJ whole genome shotgun (WGS) entry which is preliminary data.</text>
</comment>
<dbReference type="AlphaFoldDB" id="A0AAP0RAL6"/>
<dbReference type="GO" id="GO:0004518">
    <property type="term" value="F:nuclease activity"/>
    <property type="evidence" value="ECO:0007669"/>
    <property type="project" value="UniProtKB-KW"/>
</dbReference>
<evidence type="ECO:0000313" key="11">
    <source>
        <dbReference type="Proteomes" id="UP001415857"/>
    </source>
</evidence>
<keyword evidence="7" id="KW-0539">Nucleus</keyword>
<evidence type="ECO:0000256" key="5">
    <source>
        <dbReference type="ARBA" id="ARBA00022723"/>
    </source>
</evidence>
<keyword evidence="5" id="KW-0479">Metal-binding</keyword>
<dbReference type="InterPro" id="IPR058353">
    <property type="entry name" value="DUF8040"/>
</dbReference>
<evidence type="ECO:0000313" key="10">
    <source>
        <dbReference type="EMBL" id="KAK9274034.1"/>
    </source>
</evidence>
<comment type="subcellular location">
    <subcellularLocation>
        <location evidence="2">Nucleus</location>
    </subcellularLocation>
</comment>
<comment type="similarity">
    <text evidence="3">Belongs to the HARBI1 family.</text>
</comment>
<dbReference type="PANTHER" id="PTHR22930:SF293">
    <property type="entry name" value="PROTEIN ALP1-LIKE"/>
    <property type="match status" value="1"/>
</dbReference>
<evidence type="ECO:0000256" key="6">
    <source>
        <dbReference type="ARBA" id="ARBA00022801"/>
    </source>
</evidence>
<dbReference type="Proteomes" id="UP001415857">
    <property type="component" value="Unassembled WGS sequence"/>
</dbReference>
<organism evidence="10 11">
    <name type="scientific">Liquidambar formosana</name>
    <name type="common">Formosan gum</name>
    <dbReference type="NCBI Taxonomy" id="63359"/>
    <lineage>
        <taxon>Eukaryota</taxon>
        <taxon>Viridiplantae</taxon>
        <taxon>Streptophyta</taxon>
        <taxon>Embryophyta</taxon>
        <taxon>Tracheophyta</taxon>
        <taxon>Spermatophyta</taxon>
        <taxon>Magnoliopsida</taxon>
        <taxon>eudicotyledons</taxon>
        <taxon>Gunneridae</taxon>
        <taxon>Pentapetalae</taxon>
        <taxon>Saxifragales</taxon>
        <taxon>Altingiaceae</taxon>
        <taxon>Liquidambar</taxon>
    </lineage>
</organism>
<evidence type="ECO:0008006" key="12">
    <source>
        <dbReference type="Google" id="ProtNLM"/>
    </source>
</evidence>
<proteinExistence type="inferred from homology"/>
<feature type="domain" description="DUF8040" evidence="9">
    <location>
        <begin position="63"/>
        <end position="149"/>
    </location>
</feature>
<evidence type="ECO:0000256" key="7">
    <source>
        <dbReference type="ARBA" id="ARBA00023242"/>
    </source>
</evidence>
<name>A0AAP0RAL6_LIQFO</name>
<dbReference type="GO" id="GO:0005634">
    <property type="term" value="C:nucleus"/>
    <property type="evidence" value="ECO:0007669"/>
    <property type="project" value="UniProtKB-SubCell"/>
</dbReference>
<dbReference type="PANTHER" id="PTHR22930">
    <property type="match status" value="1"/>
</dbReference>
<comment type="cofactor">
    <cofactor evidence="1">
        <name>a divalent metal cation</name>
        <dbReference type="ChEBI" id="CHEBI:60240"/>
    </cofactor>
</comment>
<evidence type="ECO:0000256" key="3">
    <source>
        <dbReference type="ARBA" id="ARBA00006958"/>
    </source>
</evidence>
<dbReference type="EMBL" id="JBBPBK010000012">
    <property type="protein sequence ID" value="KAK9274034.1"/>
    <property type="molecule type" value="Genomic_DNA"/>
</dbReference>
<dbReference type="Pfam" id="PF13359">
    <property type="entry name" value="DDE_Tnp_4"/>
    <property type="match status" value="1"/>
</dbReference>
<dbReference type="GO" id="GO:0016787">
    <property type="term" value="F:hydrolase activity"/>
    <property type="evidence" value="ECO:0007669"/>
    <property type="project" value="UniProtKB-KW"/>
</dbReference>
<evidence type="ECO:0000256" key="1">
    <source>
        <dbReference type="ARBA" id="ARBA00001968"/>
    </source>
</evidence>
<keyword evidence="4" id="KW-0540">Nuclease</keyword>